<evidence type="ECO:0000256" key="4">
    <source>
        <dbReference type="ARBA" id="ARBA00022475"/>
    </source>
</evidence>
<comment type="cofactor">
    <cofactor evidence="16">
        <name>Zn(2+)</name>
        <dbReference type="ChEBI" id="CHEBI:29105"/>
    </cofactor>
    <text evidence="16">Binds 1 zinc ion per subunit.</text>
</comment>
<keyword evidence="8 16" id="KW-0560">Oxidoreductase</keyword>
<evidence type="ECO:0000256" key="1">
    <source>
        <dbReference type="ARBA" id="ARBA00010457"/>
    </source>
</evidence>
<evidence type="ECO:0000256" key="3">
    <source>
        <dbReference type="ARBA" id="ARBA00020928"/>
    </source>
</evidence>
<protein>
    <recommendedName>
        <fullName evidence="3 16">Superoxide dismutase [Cu-Zn]</fullName>
        <ecNumber evidence="2 16">1.15.1.1</ecNumber>
    </recommendedName>
</protein>
<comment type="similarity">
    <text evidence="1 16">Belongs to the Cu-Zn superoxide dismutase family.</text>
</comment>
<evidence type="ECO:0000256" key="11">
    <source>
        <dbReference type="ARBA" id="ARBA00023139"/>
    </source>
</evidence>
<keyword evidence="4" id="KW-1003">Cell membrane</keyword>
<dbReference type="RefSeq" id="WP_092776067.1">
    <property type="nucleotide sequence ID" value="NZ_FNAB01000005.1"/>
</dbReference>
<evidence type="ECO:0000313" key="19">
    <source>
        <dbReference type="EMBL" id="SDD56741.1"/>
    </source>
</evidence>
<keyword evidence="10" id="KW-0472">Membrane</keyword>
<evidence type="ECO:0000259" key="18">
    <source>
        <dbReference type="Pfam" id="PF00080"/>
    </source>
</evidence>
<keyword evidence="11" id="KW-0564">Palmitate</keyword>
<dbReference type="PROSITE" id="PS00332">
    <property type="entry name" value="SOD_CU_ZN_2"/>
    <property type="match status" value="1"/>
</dbReference>
<comment type="cofactor">
    <cofactor evidence="16">
        <name>Cu cation</name>
        <dbReference type="ChEBI" id="CHEBI:23378"/>
    </cofactor>
    <text evidence="16">Binds 1 copper ion per subunit.</text>
</comment>
<evidence type="ECO:0000256" key="7">
    <source>
        <dbReference type="ARBA" id="ARBA00022862"/>
    </source>
</evidence>
<dbReference type="InterPro" id="IPR036423">
    <property type="entry name" value="SOD-like_Cu/Zn_dom_sf"/>
</dbReference>
<evidence type="ECO:0000256" key="13">
    <source>
        <dbReference type="ARBA" id="ARBA00023288"/>
    </source>
</evidence>
<comment type="function">
    <text evidence="14">Destroys radicals which are normally produced within the cells and which are toxic to biological systems. May play a role in favoring mycobacterial survival in phagocytes.</text>
</comment>
<gene>
    <name evidence="19" type="ORF">SAMN05444580_105125</name>
</gene>
<dbReference type="Gene3D" id="2.60.40.200">
    <property type="entry name" value="Superoxide dismutase, copper/zinc binding domain"/>
    <property type="match status" value="1"/>
</dbReference>
<evidence type="ECO:0000256" key="9">
    <source>
        <dbReference type="ARBA" id="ARBA00023008"/>
    </source>
</evidence>
<dbReference type="InterPro" id="IPR018152">
    <property type="entry name" value="SOD_Cu/Zn_BS"/>
</dbReference>
<evidence type="ECO:0000256" key="12">
    <source>
        <dbReference type="ARBA" id="ARBA00023157"/>
    </source>
</evidence>
<dbReference type="InterPro" id="IPR001424">
    <property type="entry name" value="SOD_Cu_Zn_dom"/>
</dbReference>
<proteinExistence type="inferred from homology"/>
<evidence type="ECO:0000256" key="14">
    <source>
        <dbReference type="ARBA" id="ARBA00024900"/>
    </source>
</evidence>
<evidence type="ECO:0000256" key="5">
    <source>
        <dbReference type="ARBA" id="ARBA00022723"/>
    </source>
</evidence>
<keyword evidence="13" id="KW-0449">Lipoprotein</keyword>
<keyword evidence="5 16" id="KW-0479">Metal-binding</keyword>
<dbReference type="Proteomes" id="UP000199417">
    <property type="component" value="Unassembled WGS sequence"/>
</dbReference>
<evidence type="ECO:0000256" key="6">
    <source>
        <dbReference type="ARBA" id="ARBA00022833"/>
    </source>
</evidence>
<name>A0A1G6VT58_9NOCA</name>
<evidence type="ECO:0000256" key="17">
    <source>
        <dbReference type="SAM" id="MobiDB-lite"/>
    </source>
</evidence>
<dbReference type="SUPFAM" id="SSF49329">
    <property type="entry name" value="Cu,Zn superoxide dismutase-like"/>
    <property type="match status" value="1"/>
</dbReference>
<keyword evidence="9 16" id="KW-0186">Copper</keyword>
<keyword evidence="12" id="KW-1015">Disulfide bond</keyword>
<dbReference type="FunFam" id="2.60.40.200:FF:000012">
    <property type="entry name" value="Superoxide dismutase [Cu-Zn]"/>
    <property type="match status" value="1"/>
</dbReference>
<dbReference type="PANTHER" id="PTHR10003">
    <property type="entry name" value="SUPEROXIDE DISMUTASE CU-ZN -RELATED"/>
    <property type="match status" value="1"/>
</dbReference>
<dbReference type="PROSITE" id="PS51257">
    <property type="entry name" value="PROKAR_LIPOPROTEIN"/>
    <property type="match status" value="1"/>
</dbReference>
<evidence type="ECO:0000256" key="10">
    <source>
        <dbReference type="ARBA" id="ARBA00023136"/>
    </source>
</evidence>
<evidence type="ECO:0000256" key="15">
    <source>
        <dbReference type="ARBA" id="ARBA00049204"/>
    </source>
</evidence>
<dbReference type="GO" id="GO:0005507">
    <property type="term" value="F:copper ion binding"/>
    <property type="evidence" value="ECO:0007669"/>
    <property type="project" value="InterPro"/>
</dbReference>
<reference evidence="19 20" key="1">
    <citation type="submission" date="2016-10" db="EMBL/GenBank/DDBJ databases">
        <authorList>
            <person name="de Groot N.N."/>
        </authorList>
    </citation>
    <scope>NUCLEOTIDE SEQUENCE [LARGE SCALE GENOMIC DNA]</scope>
    <source>
        <strain evidence="19 20">JCM 11308</strain>
    </source>
</reference>
<feature type="region of interest" description="Disordered" evidence="17">
    <location>
        <begin position="40"/>
        <end position="75"/>
    </location>
</feature>
<evidence type="ECO:0000256" key="16">
    <source>
        <dbReference type="RuleBase" id="RU000393"/>
    </source>
</evidence>
<sequence>MAMLTRRDTQTRGRKSWRVVAPMVALAAVGLTACSNGEFPSDVPGTTPPVWTGMPAPAGAPGSGGHAGEGAEPADQVRTSLRNADGTNVGSVVFASADDHVTVTVLGSGLTPGFHGLHVHSVGKCETNSVAPTGGEPGNFLSAGGHFQAAGHTGHPQSGDLTSLYVREDGTAELVTSTDAFTIEDLRNNGAGTAIVVHAGADNFGNVPTRYGLPEGAKVPDQATLDTGDAGAREACGVIK</sequence>
<organism evidence="19 20">
    <name type="scientific">Rhodococcus tukisamuensis</name>
    <dbReference type="NCBI Taxonomy" id="168276"/>
    <lineage>
        <taxon>Bacteria</taxon>
        <taxon>Bacillati</taxon>
        <taxon>Actinomycetota</taxon>
        <taxon>Actinomycetes</taxon>
        <taxon>Mycobacteriales</taxon>
        <taxon>Nocardiaceae</taxon>
        <taxon>Rhodococcus</taxon>
    </lineage>
</organism>
<feature type="domain" description="Superoxide dismutase copper/zinc binding" evidence="18">
    <location>
        <begin position="90"/>
        <end position="239"/>
    </location>
</feature>
<accession>A0A1G6VT58</accession>
<dbReference type="EMBL" id="FNAB01000005">
    <property type="protein sequence ID" value="SDD56741.1"/>
    <property type="molecule type" value="Genomic_DNA"/>
</dbReference>
<dbReference type="GO" id="GO:0004784">
    <property type="term" value="F:superoxide dismutase activity"/>
    <property type="evidence" value="ECO:0007669"/>
    <property type="project" value="UniProtKB-EC"/>
</dbReference>
<evidence type="ECO:0000256" key="8">
    <source>
        <dbReference type="ARBA" id="ARBA00023002"/>
    </source>
</evidence>
<evidence type="ECO:0000313" key="20">
    <source>
        <dbReference type="Proteomes" id="UP000199417"/>
    </source>
</evidence>
<dbReference type="Pfam" id="PF00080">
    <property type="entry name" value="Sod_Cu"/>
    <property type="match status" value="1"/>
</dbReference>
<keyword evidence="6 16" id="KW-0862">Zinc</keyword>
<comment type="catalytic activity">
    <reaction evidence="15 16">
        <text>2 superoxide + 2 H(+) = H2O2 + O2</text>
        <dbReference type="Rhea" id="RHEA:20696"/>
        <dbReference type="ChEBI" id="CHEBI:15378"/>
        <dbReference type="ChEBI" id="CHEBI:15379"/>
        <dbReference type="ChEBI" id="CHEBI:16240"/>
        <dbReference type="ChEBI" id="CHEBI:18421"/>
        <dbReference type="EC" id="1.15.1.1"/>
    </reaction>
</comment>
<dbReference type="AlphaFoldDB" id="A0A1G6VT58"/>
<dbReference type="STRING" id="168276.SAMN05444580_105125"/>
<dbReference type="EC" id="1.15.1.1" evidence="2 16"/>
<dbReference type="NCBIfam" id="NF047631">
    <property type="entry name" value="SodCMycob"/>
    <property type="match status" value="1"/>
</dbReference>
<dbReference type="InterPro" id="IPR024134">
    <property type="entry name" value="SOD_Cu/Zn_/chaperone"/>
</dbReference>
<keyword evidence="20" id="KW-1185">Reference proteome</keyword>
<keyword evidence="7" id="KW-0049">Antioxidant</keyword>
<evidence type="ECO:0000256" key="2">
    <source>
        <dbReference type="ARBA" id="ARBA00012682"/>
    </source>
</evidence>